<gene>
    <name evidence="2" type="ORF">LXM24_04540</name>
</gene>
<feature type="domain" description="DUF2281" evidence="1">
    <location>
        <begin position="35"/>
        <end position="68"/>
    </location>
</feature>
<organism evidence="2 3">
    <name type="scientific">Dyadobacter fanqingshengii</name>
    <dbReference type="NCBI Taxonomy" id="2906443"/>
    <lineage>
        <taxon>Bacteria</taxon>
        <taxon>Pseudomonadati</taxon>
        <taxon>Bacteroidota</taxon>
        <taxon>Cytophagia</taxon>
        <taxon>Cytophagales</taxon>
        <taxon>Spirosomataceae</taxon>
        <taxon>Dyadobacter</taxon>
    </lineage>
</organism>
<reference evidence="2" key="1">
    <citation type="submission" date="2021-12" db="EMBL/GenBank/DDBJ databases">
        <title>Novel species in genus Dyadobacter.</title>
        <authorList>
            <person name="Ma C."/>
        </authorList>
    </citation>
    <scope>NUCLEOTIDE SEQUENCE</scope>
    <source>
        <strain evidence="2">CY399</strain>
    </source>
</reference>
<evidence type="ECO:0000313" key="3">
    <source>
        <dbReference type="Proteomes" id="UP001139700"/>
    </source>
</evidence>
<accession>A0A9X1P9S9</accession>
<dbReference type="AlphaFoldDB" id="A0A9X1P9S9"/>
<dbReference type="InterPro" id="IPR018739">
    <property type="entry name" value="DUF2281"/>
</dbReference>
<evidence type="ECO:0000313" key="2">
    <source>
        <dbReference type="EMBL" id="MCF0039345.1"/>
    </source>
</evidence>
<comment type="caution">
    <text evidence="2">The sequence shown here is derived from an EMBL/GenBank/DDBJ whole genome shotgun (WGS) entry which is preliminary data.</text>
</comment>
<keyword evidence="3" id="KW-1185">Reference proteome</keyword>
<proteinExistence type="predicted"/>
<name>A0A9X1P9S9_9BACT</name>
<sequence>MLTAVKGIFENGQITLMEKPPVNKRMEVIVTFIDETPKPAKKRKAGVVAGKFKMADDFDEPLDDLKEYM</sequence>
<dbReference type="Pfam" id="PF10047">
    <property type="entry name" value="DUF2281"/>
    <property type="match status" value="1"/>
</dbReference>
<dbReference type="Proteomes" id="UP001139700">
    <property type="component" value="Unassembled WGS sequence"/>
</dbReference>
<dbReference type="RefSeq" id="WP_234611811.1">
    <property type="nucleotide sequence ID" value="NZ_CP098806.1"/>
</dbReference>
<dbReference type="EMBL" id="JAJTTA010000002">
    <property type="protein sequence ID" value="MCF0039345.1"/>
    <property type="molecule type" value="Genomic_DNA"/>
</dbReference>
<evidence type="ECO:0000259" key="1">
    <source>
        <dbReference type="Pfam" id="PF10047"/>
    </source>
</evidence>
<protein>
    <submittedName>
        <fullName evidence="2">DUF2281 domain-containing protein</fullName>
    </submittedName>
</protein>